<keyword evidence="3" id="KW-0812">Transmembrane</keyword>
<accession>A0ABD0L856</accession>
<keyword evidence="3" id="KW-0472">Membrane</keyword>
<feature type="chain" id="PRO_5044747546" description="Sushi domain-containing protein" evidence="4">
    <location>
        <begin position="27"/>
        <end position="357"/>
    </location>
</feature>
<dbReference type="InterPro" id="IPR035976">
    <property type="entry name" value="Sushi/SCR/CCP_sf"/>
</dbReference>
<evidence type="ECO:0000256" key="3">
    <source>
        <dbReference type="SAM" id="Phobius"/>
    </source>
</evidence>
<feature type="compositionally biased region" description="Basic residues" evidence="2">
    <location>
        <begin position="317"/>
        <end position="329"/>
    </location>
</feature>
<evidence type="ECO:0000256" key="4">
    <source>
        <dbReference type="SAM" id="SignalP"/>
    </source>
</evidence>
<dbReference type="EMBL" id="JACVVK020000074">
    <property type="protein sequence ID" value="KAK7495515.1"/>
    <property type="molecule type" value="Genomic_DNA"/>
</dbReference>
<evidence type="ECO:0000256" key="2">
    <source>
        <dbReference type="SAM" id="MobiDB-lite"/>
    </source>
</evidence>
<evidence type="ECO:0000256" key="1">
    <source>
        <dbReference type="ARBA" id="ARBA00023157"/>
    </source>
</evidence>
<dbReference type="AlphaFoldDB" id="A0ABD0L856"/>
<feature type="region of interest" description="Disordered" evidence="2">
    <location>
        <begin position="41"/>
        <end position="133"/>
    </location>
</feature>
<feature type="region of interest" description="Disordered" evidence="2">
    <location>
        <begin position="309"/>
        <end position="329"/>
    </location>
</feature>
<evidence type="ECO:0000313" key="5">
    <source>
        <dbReference type="EMBL" id="KAK7495515.1"/>
    </source>
</evidence>
<keyword evidence="1" id="KW-1015">Disulfide bond</keyword>
<name>A0ABD0L856_9CAEN</name>
<dbReference type="Proteomes" id="UP001519460">
    <property type="component" value="Unassembled WGS sequence"/>
</dbReference>
<feature type="signal peptide" evidence="4">
    <location>
        <begin position="1"/>
        <end position="26"/>
    </location>
</feature>
<protein>
    <recommendedName>
        <fullName evidence="7">Sushi domain-containing protein</fullName>
    </recommendedName>
</protein>
<keyword evidence="3" id="KW-1133">Transmembrane helix</keyword>
<keyword evidence="6" id="KW-1185">Reference proteome</keyword>
<evidence type="ECO:0008006" key="7">
    <source>
        <dbReference type="Google" id="ProtNLM"/>
    </source>
</evidence>
<reference evidence="5 6" key="1">
    <citation type="journal article" date="2023" name="Sci. Data">
        <title>Genome assembly of the Korean intertidal mud-creeper Batillaria attramentaria.</title>
        <authorList>
            <person name="Patra A.K."/>
            <person name="Ho P.T."/>
            <person name="Jun S."/>
            <person name="Lee S.J."/>
            <person name="Kim Y."/>
            <person name="Won Y.J."/>
        </authorList>
    </citation>
    <scope>NUCLEOTIDE SEQUENCE [LARGE SCALE GENOMIC DNA]</scope>
    <source>
        <strain evidence="5">Wonlab-2016</strain>
    </source>
</reference>
<dbReference type="SUPFAM" id="SSF57535">
    <property type="entry name" value="Complement control module/SCR domain"/>
    <property type="match status" value="1"/>
</dbReference>
<comment type="caution">
    <text evidence="5">The sequence shown here is derived from an EMBL/GenBank/DDBJ whole genome shotgun (WGS) entry which is preliminary data.</text>
</comment>
<feature type="transmembrane region" description="Helical" evidence="3">
    <location>
        <begin position="265"/>
        <end position="290"/>
    </location>
</feature>
<keyword evidence="4" id="KW-0732">Signal</keyword>
<evidence type="ECO:0000313" key="6">
    <source>
        <dbReference type="Proteomes" id="UP001519460"/>
    </source>
</evidence>
<sequence length="357" mass="37552">MGDWKMADGIMLIRLVTLALTLSTAGATVDVTTILQTSLTATTTQGHGEITSTPPLALDTTTATPPLASATSTTATPPQASATSTTTPPPLASATSTTTIPPLASATSTTTTPPLASATSTTTPTATGLPTSPLPTWVDLSITSSNSSVSFNSTDDNITMVMPSSVTMPFSAVVTSPPTTTTTTLDPIESLKCNGEFPPPGGNSSYRLLVLRLVEYTCNHGYKRSGGQTLMECKRKGWDNGRTDRILQCHALEPDPVIKRVPEELVTSLIVVGVLLVVVAIGLALFTALLRSSLGMTYGRTLPWQQTTKPPAFAKGGHSRRWPWKRPPRPRYPPGHVGLDGVAWVVDADTVAHPVKL</sequence>
<organism evidence="5 6">
    <name type="scientific">Batillaria attramentaria</name>
    <dbReference type="NCBI Taxonomy" id="370345"/>
    <lineage>
        <taxon>Eukaryota</taxon>
        <taxon>Metazoa</taxon>
        <taxon>Spiralia</taxon>
        <taxon>Lophotrochozoa</taxon>
        <taxon>Mollusca</taxon>
        <taxon>Gastropoda</taxon>
        <taxon>Caenogastropoda</taxon>
        <taxon>Sorbeoconcha</taxon>
        <taxon>Cerithioidea</taxon>
        <taxon>Batillariidae</taxon>
        <taxon>Batillaria</taxon>
    </lineage>
</organism>
<gene>
    <name evidence="5" type="ORF">BaRGS_00013213</name>
</gene>
<proteinExistence type="predicted"/>